<dbReference type="CDD" id="cd00063">
    <property type="entry name" value="FN3"/>
    <property type="match status" value="1"/>
</dbReference>
<dbReference type="Proteomes" id="UP000838756">
    <property type="component" value="Unassembled WGS sequence"/>
</dbReference>
<dbReference type="PROSITE" id="PS50853">
    <property type="entry name" value="FN3"/>
    <property type="match status" value="1"/>
</dbReference>
<dbReference type="GO" id="GO:0005576">
    <property type="term" value="C:extracellular region"/>
    <property type="evidence" value="ECO:0007669"/>
    <property type="project" value="UniProtKB-SubCell"/>
</dbReference>
<feature type="non-terminal residue" evidence="12">
    <location>
        <position position="1"/>
    </location>
</feature>
<evidence type="ECO:0000256" key="6">
    <source>
        <dbReference type="ARBA" id="ARBA00023180"/>
    </source>
</evidence>
<keyword evidence="6" id="KW-0325">Glycoprotein</keyword>
<dbReference type="InterPro" id="IPR050964">
    <property type="entry name" value="Striated_Muscle_Regulatory"/>
</dbReference>
<dbReference type="SMART" id="SM00409">
    <property type="entry name" value="IG"/>
    <property type="match status" value="2"/>
</dbReference>
<dbReference type="SMART" id="SM00060">
    <property type="entry name" value="FN3"/>
    <property type="match status" value="1"/>
</dbReference>
<evidence type="ECO:0000256" key="5">
    <source>
        <dbReference type="ARBA" id="ARBA00023157"/>
    </source>
</evidence>
<comment type="similarity">
    <text evidence="2">Belongs to the protein kinase superfamily. CAMK Ser/Thr protein kinase family.</text>
</comment>
<keyword evidence="7" id="KW-0393">Immunoglobulin domain</keyword>
<evidence type="ECO:0000256" key="8">
    <source>
        <dbReference type="ARBA" id="ARBA00061228"/>
    </source>
</evidence>
<dbReference type="EMBL" id="CAKXAJ010001494">
    <property type="protein sequence ID" value="CAH2207850.1"/>
    <property type="molecule type" value="Genomic_DNA"/>
</dbReference>
<keyword evidence="13" id="KW-1185">Reference proteome</keyword>
<dbReference type="AlphaFoldDB" id="A0A8S4QC68"/>
<dbReference type="InterPro" id="IPR003598">
    <property type="entry name" value="Ig_sub2"/>
</dbReference>
<keyword evidence="5" id="KW-1015">Disulfide bond</keyword>
<evidence type="ECO:0000256" key="3">
    <source>
        <dbReference type="ARBA" id="ARBA00022525"/>
    </source>
</evidence>
<dbReference type="InterPro" id="IPR013098">
    <property type="entry name" value="Ig_I-set"/>
</dbReference>
<dbReference type="InterPro" id="IPR036179">
    <property type="entry name" value="Ig-like_dom_sf"/>
</dbReference>
<dbReference type="Pfam" id="PF00041">
    <property type="entry name" value="fn3"/>
    <property type="match status" value="1"/>
</dbReference>
<sequence length="403" mass="44908">VVSDAGTYCVFVRNAYGCDRAFVTVVIRQRASSDNLISDWTYPMDDLAISVVDRNYKSVPDRIPSEPNTVDGGNNWVSLAWPKPDSQAKAPILAYKVESWLLGKEGGARWTELGITPRNSFDAFNLKQGEEYHFRVTPRNRYGWGESVQTSTPIGIGLAGDRPEFVEILPGQLKVLVGETATLCCSFKGNPIPEIMWMKNGHEVEEEANRVTIELGGNSTSLQINNINNDDEGRYSCEATNIHGRSSTYSRMAVITDRQIWAADAKLKRERSAGANGDYPPQFTMRLRDRRVQATYPVRLTCQVIGSPSPIVTWFKNGEDVILDSRHSTSQDEYFHTLEIAPTTLEDGGVYEAMARNGCGAISCRCNLVVDKGIRAYIAPEFCCGFEPLYRVCEGMSKPIYKI</sequence>
<comment type="similarity">
    <text evidence="8">Belongs to the hemolin family.</text>
</comment>
<keyword evidence="3" id="KW-0964">Secreted</keyword>
<evidence type="ECO:0000256" key="1">
    <source>
        <dbReference type="ARBA" id="ARBA00004613"/>
    </source>
</evidence>
<feature type="domain" description="Ig-like" evidence="10">
    <location>
        <begin position="281"/>
        <end position="358"/>
    </location>
</feature>
<evidence type="ECO:0000256" key="9">
    <source>
        <dbReference type="ARBA" id="ARBA00068688"/>
    </source>
</evidence>
<dbReference type="InterPro" id="IPR003599">
    <property type="entry name" value="Ig_sub"/>
</dbReference>
<comment type="caution">
    <text evidence="12">The sequence shown here is derived from an EMBL/GenBank/DDBJ whole genome shotgun (WGS) entry which is preliminary data.</text>
</comment>
<dbReference type="FunFam" id="2.60.40.10:FF:000080">
    <property type="entry name" value="Myosin light chain kinase, smooth muscle"/>
    <property type="match status" value="1"/>
</dbReference>
<dbReference type="InterPro" id="IPR036116">
    <property type="entry name" value="FN3_sf"/>
</dbReference>
<dbReference type="Pfam" id="PF07679">
    <property type="entry name" value="I-set"/>
    <property type="match status" value="2"/>
</dbReference>
<dbReference type="OrthoDB" id="6930495at2759"/>
<name>A0A8S4QC68_9NEOP</name>
<dbReference type="InterPro" id="IPR003961">
    <property type="entry name" value="FN3_dom"/>
</dbReference>
<organism evidence="12 13">
    <name type="scientific">Pararge aegeria aegeria</name>
    <dbReference type="NCBI Taxonomy" id="348720"/>
    <lineage>
        <taxon>Eukaryota</taxon>
        <taxon>Metazoa</taxon>
        <taxon>Ecdysozoa</taxon>
        <taxon>Arthropoda</taxon>
        <taxon>Hexapoda</taxon>
        <taxon>Insecta</taxon>
        <taxon>Pterygota</taxon>
        <taxon>Neoptera</taxon>
        <taxon>Endopterygota</taxon>
        <taxon>Lepidoptera</taxon>
        <taxon>Glossata</taxon>
        <taxon>Ditrysia</taxon>
        <taxon>Papilionoidea</taxon>
        <taxon>Nymphalidae</taxon>
        <taxon>Satyrinae</taxon>
        <taxon>Satyrini</taxon>
        <taxon>Parargina</taxon>
        <taxon>Pararge</taxon>
    </lineage>
</organism>
<dbReference type="PROSITE" id="PS50835">
    <property type="entry name" value="IG_LIKE"/>
    <property type="match status" value="2"/>
</dbReference>
<protein>
    <recommendedName>
        <fullName evidence="9">Hemolin</fullName>
    </recommendedName>
</protein>
<evidence type="ECO:0000313" key="12">
    <source>
        <dbReference type="EMBL" id="CAH2207850.1"/>
    </source>
</evidence>
<dbReference type="PANTHER" id="PTHR13817">
    <property type="entry name" value="TITIN"/>
    <property type="match status" value="1"/>
</dbReference>
<dbReference type="InterPro" id="IPR013783">
    <property type="entry name" value="Ig-like_fold"/>
</dbReference>
<dbReference type="SMART" id="SM00408">
    <property type="entry name" value="IGc2"/>
    <property type="match status" value="2"/>
</dbReference>
<evidence type="ECO:0000259" key="11">
    <source>
        <dbReference type="PROSITE" id="PS50853"/>
    </source>
</evidence>
<accession>A0A8S4QC68</accession>
<evidence type="ECO:0000256" key="7">
    <source>
        <dbReference type="ARBA" id="ARBA00023319"/>
    </source>
</evidence>
<dbReference type="FunFam" id="2.60.40.10:FF:000032">
    <property type="entry name" value="palladin isoform X1"/>
    <property type="match status" value="1"/>
</dbReference>
<dbReference type="FunFam" id="2.60.40.10:FF:000999">
    <property type="entry name" value="Uncharacterized protein, isoform D"/>
    <property type="match status" value="1"/>
</dbReference>
<dbReference type="InterPro" id="IPR007110">
    <property type="entry name" value="Ig-like_dom"/>
</dbReference>
<evidence type="ECO:0000256" key="4">
    <source>
        <dbReference type="ARBA" id="ARBA00022737"/>
    </source>
</evidence>
<proteinExistence type="inferred from homology"/>
<keyword evidence="4" id="KW-0677">Repeat</keyword>
<reference evidence="12" key="1">
    <citation type="submission" date="2022-03" db="EMBL/GenBank/DDBJ databases">
        <authorList>
            <person name="Lindestad O."/>
        </authorList>
    </citation>
    <scope>NUCLEOTIDE SEQUENCE</scope>
</reference>
<dbReference type="Gene3D" id="2.60.40.10">
    <property type="entry name" value="Immunoglobulins"/>
    <property type="match status" value="3"/>
</dbReference>
<feature type="domain" description="Fibronectin type-III" evidence="11">
    <location>
        <begin position="63"/>
        <end position="159"/>
    </location>
</feature>
<gene>
    <name evidence="12" type="primary">jg626</name>
    <name evidence="12" type="ORF">PAEG_LOCUS470</name>
</gene>
<evidence type="ECO:0000313" key="13">
    <source>
        <dbReference type="Proteomes" id="UP000838756"/>
    </source>
</evidence>
<dbReference type="GO" id="GO:0009653">
    <property type="term" value="P:anatomical structure morphogenesis"/>
    <property type="evidence" value="ECO:0007669"/>
    <property type="project" value="UniProtKB-ARBA"/>
</dbReference>
<dbReference type="GO" id="GO:0030154">
    <property type="term" value="P:cell differentiation"/>
    <property type="evidence" value="ECO:0007669"/>
    <property type="project" value="UniProtKB-ARBA"/>
</dbReference>
<dbReference type="SUPFAM" id="SSF48726">
    <property type="entry name" value="Immunoglobulin"/>
    <property type="match status" value="2"/>
</dbReference>
<evidence type="ECO:0000256" key="2">
    <source>
        <dbReference type="ARBA" id="ARBA00006692"/>
    </source>
</evidence>
<feature type="domain" description="Ig-like" evidence="10">
    <location>
        <begin position="163"/>
        <end position="256"/>
    </location>
</feature>
<dbReference type="PANTHER" id="PTHR13817:SF171">
    <property type="entry name" value="STRETCHIN-MLCK, ISOFORM U"/>
    <property type="match status" value="1"/>
</dbReference>
<dbReference type="SUPFAM" id="SSF49265">
    <property type="entry name" value="Fibronectin type III"/>
    <property type="match status" value="1"/>
</dbReference>
<evidence type="ECO:0000259" key="10">
    <source>
        <dbReference type="PROSITE" id="PS50835"/>
    </source>
</evidence>
<comment type="subcellular location">
    <subcellularLocation>
        <location evidence="1">Secreted</location>
    </subcellularLocation>
</comment>